<gene>
    <name evidence="3" type="ORF">D9V28_05675</name>
</gene>
<proteinExistence type="predicted"/>
<dbReference type="GO" id="GO:0016787">
    <property type="term" value="F:hydrolase activity"/>
    <property type="evidence" value="ECO:0007669"/>
    <property type="project" value="UniProtKB-KW"/>
</dbReference>
<evidence type="ECO:0000259" key="2">
    <source>
        <dbReference type="Pfam" id="PF13472"/>
    </source>
</evidence>
<dbReference type="AlphaFoldDB" id="A0A3L7JA13"/>
<reference evidence="3 4" key="1">
    <citation type="submission" date="2018-10" db="EMBL/GenBank/DDBJ databases">
        <authorList>
            <person name="Li J."/>
        </authorList>
    </citation>
    <scope>NUCLEOTIDE SEQUENCE [LARGE SCALE GENOMIC DNA]</scope>
    <source>
        <strain evidence="3 4">ZD1-4</strain>
    </source>
</reference>
<dbReference type="EMBL" id="RCWJ01000001">
    <property type="protein sequence ID" value="RLQ86311.1"/>
    <property type="molecule type" value="Genomic_DNA"/>
</dbReference>
<dbReference type="InterPro" id="IPR013830">
    <property type="entry name" value="SGNH_hydro"/>
</dbReference>
<dbReference type="SUPFAM" id="SSF52266">
    <property type="entry name" value="SGNH hydrolase"/>
    <property type="match status" value="1"/>
</dbReference>
<dbReference type="Gene3D" id="3.40.50.1110">
    <property type="entry name" value="SGNH hydrolase"/>
    <property type="match status" value="1"/>
</dbReference>
<name>A0A3L7JA13_9MICO</name>
<organism evidence="3 4">
    <name type="scientific">Mycetocola zhadangensis</name>
    <dbReference type="NCBI Taxonomy" id="1164595"/>
    <lineage>
        <taxon>Bacteria</taxon>
        <taxon>Bacillati</taxon>
        <taxon>Actinomycetota</taxon>
        <taxon>Actinomycetes</taxon>
        <taxon>Micrococcales</taxon>
        <taxon>Microbacteriaceae</taxon>
        <taxon>Mycetocola</taxon>
    </lineage>
</organism>
<feature type="domain" description="SGNH hydrolase-type esterase" evidence="2">
    <location>
        <begin position="169"/>
        <end position="299"/>
    </location>
</feature>
<accession>A0A3L7JA13</accession>
<evidence type="ECO:0000256" key="1">
    <source>
        <dbReference type="SAM" id="Phobius"/>
    </source>
</evidence>
<protein>
    <submittedName>
        <fullName evidence="3">SGNH/GDSL hydrolase family protein</fullName>
    </submittedName>
</protein>
<keyword evidence="1" id="KW-0812">Transmembrane</keyword>
<evidence type="ECO:0000313" key="3">
    <source>
        <dbReference type="EMBL" id="RLQ86311.1"/>
    </source>
</evidence>
<sequence>MTPLRGRFLIDFLTYSLHMQRNPRTGDQIGRLDISPRLRRRIALRVGVPVAIATAVGALFFALSPRPVAVTATPGDGSGGTVAAAADSTFSLASFVDARDLMKDADRTFVVQVIGDSTGNEPGEWVDVAFRALSEELDRPLVQHPWDVLSSAYLEPIRSNDNAPHAPLEVWNGSASGKTAEYSLANFDTLIPVEPDLVILNHGLNNVLEPAQVGEQFTALVAEIERHWPSQIGYAALLENPRLDQYSAAHDDVIDHVTGWLAEHQEVRAVDVHSAYLDSPDVTTLLLPDLLHPTPAGSALTASTVLDALQR</sequence>
<keyword evidence="3" id="KW-0378">Hydrolase</keyword>
<comment type="caution">
    <text evidence="3">The sequence shown here is derived from an EMBL/GenBank/DDBJ whole genome shotgun (WGS) entry which is preliminary data.</text>
</comment>
<dbReference type="Proteomes" id="UP000282460">
    <property type="component" value="Unassembled WGS sequence"/>
</dbReference>
<keyword evidence="1" id="KW-1133">Transmembrane helix</keyword>
<feature type="transmembrane region" description="Helical" evidence="1">
    <location>
        <begin position="42"/>
        <end position="63"/>
    </location>
</feature>
<keyword evidence="4" id="KW-1185">Reference proteome</keyword>
<dbReference type="InterPro" id="IPR036514">
    <property type="entry name" value="SGNH_hydro_sf"/>
</dbReference>
<dbReference type="Pfam" id="PF13472">
    <property type="entry name" value="Lipase_GDSL_2"/>
    <property type="match status" value="1"/>
</dbReference>
<dbReference type="OrthoDB" id="5102366at2"/>
<evidence type="ECO:0000313" key="4">
    <source>
        <dbReference type="Proteomes" id="UP000282460"/>
    </source>
</evidence>
<keyword evidence="1" id="KW-0472">Membrane</keyword>